<dbReference type="WBParaSite" id="HCON_00188468-00001">
    <property type="protein sequence ID" value="HCON_00188468-00001"/>
    <property type="gene ID" value="HCON_00188468"/>
</dbReference>
<keyword evidence="3" id="KW-1185">Reference proteome</keyword>
<feature type="chain" id="PRO_5029687060" evidence="2">
    <location>
        <begin position="20"/>
        <end position="127"/>
    </location>
</feature>
<organism evidence="3 4">
    <name type="scientific">Haemonchus contortus</name>
    <name type="common">Barber pole worm</name>
    <dbReference type="NCBI Taxonomy" id="6289"/>
    <lineage>
        <taxon>Eukaryota</taxon>
        <taxon>Metazoa</taxon>
        <taxon>Ecdysozoa</taxon>
        <taxon>Nematoda</taxon>
        <taxon>Chromadorea</taxon>
        <taxon>Rhabditida</taxon>
        <taxon>Rhabditina</taxon>
        <taxon>Rhabditomorpha</taxon>
        <taxon>Strongyloidea</taxon>
        <taxon>Trichostrongylidae</taxon>
        <taxon>Haemonchus</taxon>
    </lineage>
</organism>
<evidence type="ECO:0000313" key="4">
    <source>
        <dbReference type="WBParaSite" id="HCON_00188468-00001"/>
    </source>
</evidence>
<name>A0A7I4Z3T7_HAECO</name>
<protein>
    <submittedName>
        <fullName evidence="4">Secreted protein</fullName>
    </submittedName>
</protein>
<dbReference type="Proteomes" id="UP000025227">
    <property type="component" value="Unplaced"/>
</dbReference>
<evidence type="ECO:0000256" key="2">
    <source>
        <dbReference type="SAM" id="SignalP"/>
    </source>
</evidence>
<evidence type="ECO:0000313" key="3">
    <source>
        <dbReference type="Proteomes" id="UP000025227"/>
    </source>
</evidence>
<proteinExistence type="predicted"/>
<feature type="region of interest" description="Disordered" evidence="1">
    <location>
        <begin position="70"/>
        <end position="115"/>
    </location>
</feature>
<sequence length="127" mass="14376">MFSFITAICLLGVITVQYGQTTLLPAPSPHPLFTLPPSIEHHGFPIPHPTYRPLSPPFVPGPVWPEPFPEWLTPSPPQPEHEPYEGEPPRCGYFPHPIPPPAGRPRHPWDPESEIPELRRYVTSSIW</sequence>
<feature type="compositionally biased region" description="Basic and acidic residues" evidence="1">
    <location>
        <begin position="79"/>
        <end position="88"/>
    </location>
</feature>
<dbReference type="AlphaFoldDB" id="A0A7I4Z3T7"/>
<evidence type="ECO:0000256" key="1">
    <source>
        <dbReference type="SAM" id="MobiDB-lite"/>
    </source>
</evidence>
<reference evidence="4" key="1">
    <citation type="submission" date="2020-12" db="UniProtKB">
        <authorList>
            <consortium name="WormBaseParasite"/>
        </authorList>
    </citation>
    <scope>IDENTIFICATION</scope>
    <source>
        <strain evidence="4">MHco3</strain>
    </source>
</reference>
<accession>A0A7I4Z3T7</accession>
<feature type="signal peptide" evidence="2">
    <location>
        <begin position="1"/>
        <end position="19"/>
    </location>
</feature>
<keyword evidence="2" id="KW-0732">Signal</keyword>